<evidence type="ECO:0000313" key="3">
    <source>
        <dbReference type="Proteomes" id="UP000247702"/>
    </source>
</evidence>
<reference evidence="2" key="2">
    <citation type="submission" date="2019-10" db="EMBL/GenBank/DDBJ databases">
        <title>Conservation and host-specific expression of non-tandemly repeated heterogenous ribosome RNA gene in arbuscular mycorrhizal fungi.</title>
        <authorList>
            <person name="Maeda T."/>
            <person name="Kobayashi Y."/>
            <person name="Nakagawa T."/>
            <person name="Ezawa T."/>
            <person name="Yamaguchi K."/>
            <person name="Bino T."/>
            <person name="Nishimoto Y."/>
            <person name="Shigenobu S."/>
            <person name="Kawaguchi M."/>
        </authorList>
    </citation>
    <scope>NUCLEOTIDE SEQUENCE</scope>
    <source>
        <strain evidence="2">HR1</strain>
    </source>
</reference>
<dbReference type="EMBL" id="BEXD01004144">
    <property type="protein sequence ID" value="GBC07434.1"/>
    <property type="molecule type" value="Genomic_DNA"/>
</dbReference>
<dbReference type="OrthoDB" id="2419059at2759"/>
<name>A0A2Z6RXA2_9GLOM</name>
<dbReference type="Proteomes" id="UP000247702">
    <property type="component" value="Unassembled WGS sequence"/>
</dbReference>
<dbReference type="Proteomes" id="UP000615446">
    <property type="component" value="Unassembled WGS sequence"/>
</dbReference>
<evidence type="ECO:0000313" key="2">
    <source>
        <dbReference type="EMBL" id="GES99686.1"/>
    </source>
</evidence>
<protein>
    <submittedName>
        <fullName evidence="1">Uncharacterized protein</fullName>
    </submittedName>
</protein>
<accession>A0A2Z6RXA2</accession>
<proteinExistence type="predicted"/>
<dbReference type="EMBL" id="BLAL01000283">
    <property type="protein sequence ID" value="GES99686.1"/>
    <property type="molecule type" value="Genomic_DNA"/>
</dbReference>
<dbReference type="AlphaFoldDB" id="A0A2Z6RXA2"/>
<comment type="caution">
    <text evidence="1">The sequence shown here is derived from an EMBL/GenBank/DDBJ whole genome shotgun (WGS) entry which is preliminary data.</text>
</comment>
<keyword evidence="3" id="KW-1185">Reference proteome</keyword>
<sequence length="260" mass="30079">MLKKNSAEGHTTIKSLLYEEIEKIPDYGINKYEKKLTKNIKRHHRYIFNTNFLEKGEEKSARKTIKEYLYHYVLEKDNESGSEDEPDRTNEMTYKRDKELGALIEIDENELDYTSLDNFIKTKVDNLSIVVPISTEFDEIVERISKLGQKLSIAFGLQRLKFLFKNIVPVVGDRRISIVKDLDLYKKMDIASVNLIPLFVTCPGKVYEKDYIIATVYLPRGTPIYNLPVEYNGFPLIADYGAMIASTSDRCHENKLSDVT</sequence>
<evidence type="ECO:0000313" key="1">
    <source>
        <dbReference type="EMBL" id="GBC07434.1"/>
    </source>
</evidence>
<gene>
    <name evidence="2" type="ORF">RCL2_002617000</name>
    <name evidence="1" type="ORF">RclHR1_07460010</name>
</gene>
<organism evidence="1 3">
    <name type="scientific">Rhizophagus clarus</name>
    <dbReference type="NCBI Taxonomy" id="94130"/>
    <lineage>
        <taxon>Eukaryota</taxon>
        <taxon>Fungi</taxon>
        <taxon>Fungi incertae sedis</taxon>
        <taxon>Mucoromycota</taxon>
        <taxon>Glomeromycotina</taxon>
        <taxon>Glomeromycetes</taxon>
        <taxon>Glomerales</taxon>
        <taxon>Glomeraceae</taxon>
        <taxon>Rhizophagus</taxon>
    </lineage>
</organism>
<reference evidence="1 3" key="1">
    <citation type="submission" date="2017-11" db="EMBL/GenBank/DDBJ databases">
        <title>The genome of Rhizophagus clarus HR1 reveals common genetic basis of auxotrophy among arbuscular mycorrhizal fungi.</title>
        <authorList>
            <person name="Kobayashi Y."/>
        </authorList>
    </citation>
    <scope>NUCLEOTIDE SEQUENCE [LARGE SCALE GENOMIC DNA]</scope>
    <source>
        <strain evidence="1 3">HR1</strain>
    </source>
</reference>